<protein>
    <submittedName>
        <fullName evidence="2">Uncharacterized protein</fullName>
    </submittedName>
</protein>
<accession>A0A0F9DIM8</accession>
<evidence type="ECO:0000256" key="1">
    <source>
        <dbReference type="SAM" id="MobiDB-lite"/>
    </source>
</evidence>
<feature type="region of interest" description="Disordered" evidence="1">
    <location>
        <begin position="104"/>
        <end position="130"/>
    </location>
</feature>
<organism evidence="2">
    <name type="scientific">marine sediment metagenome</name>
    <dbReference type="NCBI Taxonomy" id="412755"/>
    <lineage>
        <taxon>unclassified sequences</taxon>
        <taxon>metagenomes</taxon>
        <taxon>ecological metagenomes</taxon>
    </lineage>
</organism>
<name>A0A0F9DIM8_9ZZZZ</name>
<feature type="compositionally biased region" description="Pro residues" evidence="1">
    <location>
        <begin position="113"/>
        <end position="124"/>
    </location>
</feature>
<evidence type="ECO:0000313" key="2">
    <source>
        <dbReference type="EMBL" id="KKL61543.1"/>
    </source>
</evidence>
<proteinExistence type="predicted"/>
<sequence>MTEPYTLEELEGFKKLQDFLVDCGTGPGLDFARLLRRFLAAIDARDSIIAASRALVEVKDKGLDEGKWWLEHWGERYAEVPRGPVRTALAKILGCRARTEADFMEAEERQTVPIPPEPPHPSDPLEPSIRDISYLVKRARYPRH</sequence>
<dbReference type="EMBL" id="LAZR01028786">
    <property type="protein sequence ID" value="KKL61543.1"/>
    <property type="molecule type" value="Genomic_DNA"/>
</dbReference>
<gene>
    <name evidence="2" type="ORF">LCGC14_2194270</name>
</gene>
<comment type="caution">
    <text evidence="2">The sequence shown here is derived from an EMBL/GenBank/DDBJ whole genome shotgun (WGS) entry which is preliminary data.</text>
</comment>
<reference evidence="2" key="1">
    <citation type="journal article" date="2015" name="Nature">
        <title>Complex archaea that bridge the gap between prokaryotes and eukaryotes.</title>
        <authorList>
            <person name="Spang A."/>
            <person name="Saw J.H."/>
            <person name="Jorgensen S.L."/>
            <person name="Zaremba-Niedzwiedzka K."/>
            <person name="Martijn J."/>
            <person name="Lind A.E."/>
            <person name="van Eijk R."/>
            <person name="Schleper C."/>
            <person name="Guy L."/>
            <person name="Ettema T.J."/>
        </authorList>
    </citation>
    <scope>NUCLEOTIDE SEQUENCE</scope>
</reference>
<dbReference type="AlphaFoldDB" id="A0A0F9DIM8"/>